<evidence type="ECO:0000256" key="1">
    <source>
        <dbReference type="SAM" id="MobiDB-lite"/>
    </source>
</evidence>
<dbReference type="PANTHER" id="PTHR35317">
    <property type="entry name" value="OS04G0629600 PROTEIN"/>
    <property type="match status" value="1"/>
</dbReference>
<comment type="caution">
    <text evidence="2">The sequence shown here is derived from an EMBL/GenBank/DDBJ whole genome shotgun (WGS) entry which is preliminary data.</text>
</comment>
<feature type="region of interest" description="Disordered" evidence="1">
    <location>
        <begin position="72"/>
        <end position="126"/>
    </location>
</feature>
<name>A0ABQ7V2H2_SOLTU</name>
<gene>
    <name evidence="2" type="ORF">KY290_021411</name>
</gene>
<feature type="compositionally biased region" description="Gly residues" evidence="1">
    <location>
        <begin position="77"/>
        <end position="89"/>
    </location>
</feature>
<accession>A0ABQ7V2H2</accession>
<organism evidence="2 3">
    <name type="scientific">Solanum tuberosum</name>
    <name type="common">Potato</name>
    <dbReference type="NCBI Taxonomy" id="4113"/>
    <lineage>
        <taxon>Eukaryota</taxon>
        <taxon>Viridiplantae</taxon>
        <taxon>Streptophyta</taxon>
        <taxon>Embryophyta</taxon>
        <taxon>Tracheophyta</taxon>
        <taxon>Spermatophyta</taxon>
        <taxon>Magnoliopsida</taxon>
        <taxon>eudicotyledons</taxon>
        <taxon>Gunneridae</taxon>
        <taxon>Pentapetalae</taxon>
        <taxon>asterids</taxon>
        <taxon>lamiids</taxon>
        <taxon>Solanales</taxon>
        <taxon>Solanaceae</taxon>
        <taxon>Solanoideae</taxon>
        <taxon>Solaneae</taxon>
        <taxon>Solanum</taxon>
    </lineage>
</organism>
<feature type="compositionally biased region" description="Basic residues" evidence="1">
    <location>
        <begin position="105"/>
        <end position="118"/>
    </location>
</feature>
<evidence type="ECO:0008006" key="4">
    <source>
        <dbReference type="Google" id="ProtNLM"/>
    </source>
</evidence>
<dbReference type="PANTHER" id="PTHR35317:SF28">
    <property type="entry name" value="ZINC FINGER, CCHC-TYPE, RIBONUCLEASE H-LIKE DOMAIN, GAG-PRE-INTEGRASE DOMAIN PROTEIN-RELATED"/>
    <property type="match status" value="1"/>
</dbReference>
<dbReference type="Pfam" id="PF14223">
    <property type="entry name" value="Retrotran_gag_2"/>
    <property type="match status" value="1"/>
</dbReference>
<evidence type="ECO:0000313" key="2">
    <source>
        <dbReference type="EMBL" id="KAH0757918.1"/>
    </source>
</evidence>
<keyword evidence="3" id="KW-1185">Reference proteome</keyword>
<evidence type="ECO:0000313" key="3">
    <source>
        <dbReference type="Proteomes" id="UP000826656"/>
    </source>
</evidence>
<sequence>MNESESILDFSSRFMVVVNQLKRYREEIDDVRAVEKILRSLKPKFDYVVCAIEESKDLDSMTVEQLEGERSYKGNGQWRGRGGRGGCGRGTSYTNKLNNEDKSHQSLRGRGRGQRGGRGRGAYQGSNEMRYDKSKIDYYNCHKIGHYSWECRKNVEETVNLVDNSKDEDESTLLLALKEENTNDCNLWYLNNGASNHMCGHKDNFVEITKTVKDVAIN</sequence>
<protein>
    <recommendedName>
        <fullName evidence="4">CCHC-type domain-containing protein</fullName>
    </recommendedName>
</protein>
<reference evidence="2 3" key="1">
    <citation type="journal article" date="2021" name="bioRxiv">
        <title>Chromosome-scale and haplotype-resolved genome assembly of a tetraploid potato cultivar.</title>
        <authorList>
            <person name="Sun H."/>
            <person name="Jiao W.-B."/>
            <person name="Krause K."/>
            <person name="Campoy J.A."/>
            <person name="Goel M."/>
            <person name="Folz-Donahue K."/>
            <person name="Kukat C."/>
            <person name="Huettel B."/>
            <person name="Schneeberger K."/>
        </authorList>
    </citation>
    <scope>NUCLEOTIDE SEQUENCE [LARGE SCALE GENOMIC DNA]</scope>
    <source>
        <strain evidence="2">SolTubOtavaFocal</strain>
        <tissue evidence="2">Leaves</tissue>
    </source>
</reference>
<dbReference type="EMBL" id="JAIVGD010000015">
    <property type="protein sequence ID" value="KAH0757918.1"/>
    <property type="molecule type" value="Genomic_DNA"/>
</dbReference>
<dbReference type="Proteomes" id="UP000826656">
    <property type="component" value="Unassembled WGS sequence"/>
</dbReference>
<proteinExistence type="predicted"/>